<gene>
    <name evidence="3" type="ORF">GJR97_12930</name>
</gene>
<keyword evidence="4" id="KW-1185">Reference proteome</keyword>
<feature type="domain" description="Trehalase-like N-terminal" evidence="2">
    <location>
        <begin position="5"/>
        <end position="158"/>
    </location>
</feature>
<dbReference type="Pfam" id="PF00723">
    <property type="entry name" value="Glyco_hydro_15"/>
    <property type="match status" value="1"/>
</dbReference>
<dbReference type="InterPro" id="IPR011613">
    <property type="entry name" value="GH15-like"/>
</dbReference>
<dbReference type="Proteomes" id="UP000476511">
    <property type="component" value="Unassembled WGS sequence"/>
</dbReference>
<dbReference type="GO" id="GO:0005993">
    <property type="term" value="P:trehalose catabolic process"/>
    <property type="evidence" value="ECO:0007669"/>
    <property type="project" value="TreeGrafter"/>
</dbReference>
<dbReference type="PANTHER" id="PTHR31616:SF10">
    <property type="entry name" value="TREHALASE"/>
    <property type="match status" value="1"/>
</dbReference>
<evidence type="ECO:0000259" key="1">
    <source>
        <dbReference type="Pfam" id="PF00723"/>
    </source>
</evidence>
<dbReference type="InterPro" id="IPR008928">
    <property type="entry name" value="6-hairpin_glycosidase_sf"/>
</dbReference>
<dbReference type="EMBL" id="WKJD01000018">
    <property type="protein sequence ID" value="MRX44625.1"/>
    <property type="molecule type" value="Genomic_DNA"/>
</dbReference>
<dbReference type="InterPro" id="IPR012341">
    <property type="entry name" value="6hp_glycosidase-like_sf"/>
</dbReference>
<dbReference type="PANTHER" id="PTHR31616">
    <property type="entry name" value="TREHALASE"/>
    <property type="match status" value="1"/>
</dbReference>
<proteinExistence type="predicted"/>
<dbReference type="AlphaFoldDB" id="A0A6L5R407"/>
<accession>A0A6L5R407</accession>
<evidence type="ECO:0000313" key="3">
    <source>
        <dbReference type="EMBL" id="MRX44625.1"/>
    </source>
</evidence>
<name>A0A6L5R407_9MICO</name>
<dbReference type="Pfam" id="PF19291">
    <property type="entry name" value="TREH_N"/>
    <property type="match status" value="1"/>
</dbReference>
<evidence type="ECO:0000259" key="2">
    <source>
        <dbReference type="Pfam" id="PF19291"/>
    </source>
</evidence>
<dbReference type="SUPFAM" id="SSF48208">
    <property type="entry name" value="Six-hairpin glycosidases"/>
    <property type="match status" value="1"/>
</dbReference>
<feature type="domain" description="GH15-like" evidence="1">
    <location>
        <begin position="230"/>
        <end position="597"/>
    </location>
</feature>
<reference evidence="3 4" key="1">
    <citation type="submission" date="2019-11" db="EMBL/GenBank/DDBJ databases">
        <title>Agromyces kandeliae sp. nov., isolated from mangrove soil.</title>
        <authorList>
            <person name="Wang R."/>
        </authorList>
    </citation>
    <scope>NUCLEOTIDE SEQUENCE [LARGE SCALE GENOMIC DNA]</scope>
    <source>
        <strain evidence="3 4">Q22</strain>
    </source>
</reference>
<sequence length="625" mass="67841">MSDLPIGQHALLSDRHSAAVVTSDGCVAWLCLPRFDSESVFASILDDDGGHWWIRPAEPTSVERAYVDGSMVLRSTYRTGSGSVELVEALELPAPADPHRIGVDAPHTLLRVLRCTGGSIDLEMEFRPRPGYGTVVAHLDPVPGGLVATGGGETLTLSTTVPCVIAGGTATARFRMHDGDEIALAMQFQDAGSPPSPPYAAGRIITAIDTTVTAWRDWSDLHQTYQGPWRDLVHHSGRVLKALSYQPTGAIVAAATTSLPEVVGGARNWDYRYSWVRDASFTMRALWVAACPHEANDFFGFIASAGAAALPRGHLQIMYGVGGERDLTERTVPHWAGWRGSAPVRIGNGAWNQPQLDVYGELLDAAALLADQLAPFPPDLRDFLSSLADAAAAHWNEPDHGIWEIRGAPRHYLFSKLMCWVALDRAAALADRLGLHDRVDGWRGTADRIRDAILADGWNPRVGAFTQSFGSDHLDASALMIPLVGLLPPDDPRVRSTVDAITAHLIDDHGLVRRYLAGPDVDRLPGTEGSFLLCTFWLARVLADDDRVPEARDAFERAIAHINDVGLLAEEVDSGTGEQLGNFPQAFSHVGLVNAAWAISLAEERAATRPASRGMPRRARRWRRV</sequence>
<dbReference type="InterPro" id="IPR045582">
    <property type="entry name" value="Trehalase-like_N"/>
</dbReference>
<comment type="caution">
    <text evidence="3">The sequence shown here is derived from an EMBL/GenBank/DDBJ whole genome shotgun (WGS) entry which is preliminary data.</text>
</comment>
<organism evidence="3 4">
    <name type="scientific">Agromyces kandeliae</name>
    <dbReference type="NCBI Taxonomy" id="2666141"/>
    <lineage>
        <taxon>Bacteria</taxon>
        <taxon>Bacillati</taxon>
        <taxon>Actinomycetota</taxon>
        <taxon>Actinomycetes</taxon>
        <taxon>Micrococcales</taxon>
        <taxon>Microbacteriaceae</taxon>
        <taxon>Agromyces</taxon>
    </lineage>
</organism>
<dbReference type="Gene3D" id="1.50.10.10">
    <property type="match status" value="1"/>
</dbReference>
<protein>
    <submittedName>
        <fullName evidence="3">Glycoside hydrolase family 15 protein</fullName>
    </submittedName>
</protein>
<dbReference type="RefSeq" id="WP_154347110.1">
    <property type="nucleotide sequence ID" value="NZ_WKJD01000018.1"/>
</dbReference>
<dbReference type="GO" id="GO:0015927">
    <property type="term" value="F:trehalase activity"/>
    <property type="evidence" value="ECO:0007669"/>
    <property type="project" value="TreeGrafter"/>
</dbReference>
<evidence type="ECO:0000313" key="4">
    <source>
        <dbReference type="Proteomes" id="UP000476511"/>
    </source>
</evidence>
<keyword evidence="3" id="KW-0378">Hydrolase</keyword>